<dbReference type="Pfam" id="PF00326">
    <property type="entry name" value="Peptidase_S9"/>
    <property type="match status" value="1"/>
</dbReference>
<evidence type="ECO:0000313" key="4">
    <source>
        <dbReference type="EMBL" id="WZX29422.1"/>
    </source>
</evidence>
<feature type="domain" description="Peptidase S9 prolyl oligopeptidase catalytic" evidence="3">
    <location>
        <begin position="441"/>
        <end position="650"/>
    </location>
</feature>
<name>A0ABZ3CJ86_9STAP</name>
<dbReference type="Gene3D" id="3.40.50.1820">
    <property type="entry name" value="alpha/beta hydrolase"/>
    <property type="match status" value="1"/>
</dbReference>
<dbReference type="SUPFAM" id="SSF53474">
    <property type="entry name" value="alpha/beta-Hydrolases"/>
    <property type="match status" value="1"/>
</dbReference>
<accession>A0ABZ3CJ86</accession>
<dbReference type="EMBL" id="CP138333">
    <property type="protein sequence ID" value="WZX29422.1"/>
    <property type="molecule type" value="Genomic_DNA"/>
</dbReference>
<keyword evidence="5" id="KW-1185">Reference proteome</keyword>
<evidence type="ECO:0000313" key="5">
    <source>
        <dbReference type="Proteomes" id="UP001455384"/>
    </source>
</evidence>
<proteinExistence type="predicted"/>
<dbReference type="PANTHER" id="PTHR42776">
    <property type="entry name" value="SERINE PEPTIDASE S9 FAMILY MEMBER"/>
    <property type="match status" value="1"/>
</dbReference>
<dbReference type="Gene3D" id="2.120.10.30">
    <property type="entry name" value="TolB, C-terminal domain"/>
    <property type="match status" value="1"/>
</dbReference>
<dbReference type="Proteomes" id="UP001455384">
    <property type="component" value="Chromosome"/>
</dbReference>
<organism evidence="4 5">
    <name type="scientific">Salinicoccus bachuensis</name>
    <dbReference type="NCBI Taxonomy" id="3136731"/>
    <lineage>
        <taxon>Bacteria</taxon>
        <taxon>Bacillati</taxon>
        <taxon>Bacillota</taxon>
        <taxon>Bacilli</taxon>
        <taxon>Bacillales</taxon>
        <taxon>Staphylococcaceae</taxon>
        <taxon>Salinicoccus</taxon>
    </lineage>
</organism>
<gene>
    <name evidence="4" type="ORF">RQP18_12295</name>
</gene>
<keyword evidence="1" id="KW-0378">Hydrolase</keyword>
<dbReference type="InterPro" id="IPR011042">
    <property type="entry name" value="6-blade_b-propeller_TolB-like"/>
</dbReference>
<dbReference type="RefSeq" id="WP_342387986.1">
    <property type="nucleotide sequence ID" value="NZ_CP138333.2"/>
</dbReference>
<evidence type="ECO:0000256" key="2">
    <source>
        <dbReference type="SAM" id="MobiDB-lite"/>
    </source>
</evidence>
<sequence length="651" mass="73891">MTRKTSIQDIFKINSVSSPKVGADQRITTLITHLDEEKNDYITNLYRLQDGAMQQLTYQPERLSNIRHSNDDQWMLFIAKADDKPQVFLLNTAGGERVQLTKEKEGVNSADFSNDGKKVYYHVSNEKGNGEGEEKSKDEKDKKPEPVVIDRMKYKADSLGLLKEKYQAVKAIDLETREDEILFEGEENFTLHEMIGGDVYVYSTDDSEDPDFNFNQTLYIKNGDQQPKEVPTAEGGVVKVEASPDGEHLLIVEMGREFENATHATLHVYNIDTGDKKHITEGLDKPVGDYVAADTQQAIEPNPAQWISDTRFVFLVSDNGSVNLYEGSVQGETRPLLEDRHHIFGMDATEDFAVLAISSHASPGELYRFDFDSKKLEQLTHVNRTYVEETELVDPEDITFNSEDGTEVHGWFMKPAGFEDGGSYPMITNIHGGPHAFYGNTFFHEMQVLAAKGYGVLFVNPRGSHSYSQSFVDAVRGDYGGGDYSDIMAGVEYITGKYDWIDQDNLGVTGGSYGGFMTNWIVGHTNRFKAAVTQRSICNWVSFRGVSDIGYYFTDWQIQAEFGDIDKMWHHSPIKYVDAIDTPLLILHSERDFRCPIEQGEQLYIALKYQKKETQFVRFPEADHNLSRTGKPNLRIERLTHLTDWFGKYLD</sequence>
<feature type="region of interest" description="Disordered" evidence="2">
    <location>
        <begin position="123"/>
        <end position="145"/>
    </location>
</feature>
<protein>
    <submittedName>
        <fullName evidence="4">S9 family peptidase</fullName>
    </submittedName>
</protein>
<evidence type="ECO:0000259" key="3">
    <source>
        <dbReference type="Pfam" id="PF00326"/>
    </source>
</evidence>
<reference evidence="5" key="1">
    <citation type="submission" date="2023-10" db="EMBL/GenBank/DDBJ databases">
        <title>Genome analysis and identification of Salinococcus sp. Bachu38 nov., a PGPR from the rhizosphere of Tamarix.</title>
        <authorList>
            <person name="Liang Z."/>
            <person name="Zhang X."/>
            <person name="Jia J."/>
            <person name="Chen X."/>
            <person name="Wang Y."/>
            <person name="Wang Q."/>
            <person name="Wang R."/>
        </authorList>
    </citation>
    <scope>NUCLEOTIDE SEQUENCE [LARGE SCALE GENOMIC DNA]</scope>
    <source>
        <strain evidence="5">Bachu38</strain>
    </source>
</reference>
<dbReference type="InterPro" id="IPR001375">
    <property type="entry name" value="Peptidase_S9_cat"/>
</dbReference>
<evidence type="ECO:0000256" key="1">
    <source>
        <dbReference type="ARBA" id="ARBA00022801"/>
    </source>
</evidence>
<dbReference type="InterPro" id="IPR029058">
    <property type="entry name" value="AB_hydrolase_fold"/>
</dbReference>
<dbReference type="PANTHER" id="PTHR42776:SF27">
    <property type="entry name" value="DIPEPTIDYL PEPTIDASE FAMILY MEMBER 6"/>
    <property type="match status" value="1"/>
</dbReference>
<dbReference type="SUPFAM" id="SSF82171">
    <property type="entry name" value="DPP6 N-terminal domain-like"/>
    <property type="match status" value="1"/>
</dbReference>